<accession>A0A6G1IZM9</accession>
<gene>
    <name evidence="2" type="ORF">K458DRAFT_443276</name>
</gene>
<dbReference type="AlphaFoldDB" id="A0A6G1IZM9"/>
<dbReference type="OrthoDB" id="3712212at2759"/>
<protein>
    <recommendedName>
        <fullName evidence="4">Stc1 domain-containing protein</fullName>
    </recommendedName>
</protein>
<proteinExistence type="predicted"/>
<keyword evidence="3" id="KW-1185">Reference proteome</keyword>
<name>A0A6G1IZM9_9PLEO</name>
<evidence type="ECO:0000313" key="2">
    <source>
        <dbReference type="EMBL" id="KAF2683717.1"/>
    </source>
</evidence>
<dbReference type="EMBL" id="MU005583">
    <property type="protein sequence ID" value="KAF2683717.1"/>
    <property type="molecule type" value="Genomic_DNA"/>
</dbReference>
<evidence type="ECO:0008006" key="4">
    <source>
        <dbReference type="Google" id="ProtNLM"/>
    </source>
</evidence>
<organism evidence="2 3">
    <name type="scientific">Lentithecium fluviatile CBS 122367</name>
    <dbReference type="NCBI Taxonomy" id="1168545"/>
    <lineage>
        <taxon>Eukaryota</taxon>
        <taxon>Fungi</taxon>
        <taxon>Dikarya</taxon>
        <taxon>Ascomycota</taxon>
        <taxon>Pezizomycotina</taxon>
        <taxon>Dothideomycetes</taxon>
        <taxon>Pleosporomycetidae</taxon>
        <taxon>Pleosporales</taxon>
        <taxon>Massarineae</taxon>
        <taxon>Lentitheciaceae</taxon>
        <taxon>Lentithecium</taxon>
    </lineage>
</organism>
<evidence type="ECO:0000313" key="3">
    <source>
        <dbReference type="Proteomes" id="UP000799291"/>
    </source>
</evidence>
<evidence type="ECO:0000256" key="1">
    <source>
        <dbReference type="SAM" id="MobiDB-lite"/>
    </source>
</evidence>
<feature type="compositionally biased region" description="Polar residues" evidence="1">
    <location>
        <begin position="250"/>
        <end position="263"/>
    </location>
</feature>
<dbReference type="Proteomes" id="UP000799291">
    <property type="component" value="Unassembled WGS sequence"/>
</dbReference>
<sequence>MDFSNNAFGDRPATALSDDTINHANMVQACRFGWAAGPPNGTSTSMPLAQAPAPMRVTPMKWSNDNRAKRLTPCRGRLYHQLICSHRIRTDYVDDCGSNCLEPFGMASKTPFYCQECVDIEAAKIREARETEHSALYPSMDQMTKEQYEAWYDERCGLETQFTRDRKIYQAEMKTKTRPSNVCSALEMSEEEKNFASELDSLSLMMSSTDSTTDQLQPQPRYRVSLPTDTSEQLHWGLNSLAIDRGSCSVEYTTGQPPQNSRAMSDEELWQRPRDRD</sequence>
<feature type="region of interest" description="Disordered" evidence="1">
    <location>
        <begin position="249"/>
        <end position="277"/>
    </location>
</feature>
<reference evidence="2" key="1">
    <citation type="journal article" date="2020" name="Stud. Mycol.">
        <title>101 Dothideomycetes genomes: a test case for predicting lifestyles and emergence of pathogens.</title>
        <authorList>
            <person name="Haridas S."/>
            <person name="Albert R."/>
            <person name="Binder M."/>
            <person name="Bloem J."/>
            <person name="Labutti K."/>
            <person name="Salamov A."/>
            <person name="Andreopoulos B."/>
            <person name="Baker S."/>
            <person name="Barry K."/>
            <person name="Bills G."/>
            <person name="Bluhm B."/>
            <person name="Cannon C."/>
            <person name="Castanera R."/>
            <person name="Culley D."/>
            <person name="Daum C."/>
            <person name="Ezra D."/>
            <person name="Gonzalez J."/>
            <person name="Henrissat B."/>
            <person name="Kuo A."/>
            <person name="Liang C."/>
            <person name="Lipzen A."/>
            <person name="Lutzoni F."/>
            <person name="Magnuson J."/>
            <person name="Mondo S."/>
            <person name="Nolan M."/>
            <person name="Ohm R."/>
            <person name="Pangilinan J."/>
            <person name="Park H.-J."/>
            <person name="Ramirez L."/>
            <person name="Alfaro M."/>
            <person name="Sun H."/>
            <person name="Tritt A."/>
            <person name="Yoshinaga Y."/>
            <person name="Zwiers L.-H."/>
            <person name="Turgeon B."/>
            <person name="Goodwin S."/>
            <person name="Spatafora J."/>
            <person name="Crous P."/>
            <person name="Grigoriev I."/>
        </authorList>
    </citation>
    <scope>NUCLEOTIDE SEQUENCE</scope>
    <source>
        <strain evidence="2">CBS 122367</strain>
    </source>
</reference>